<evidence type="ECO:0000313" key="8">
    <source>
        <dbReference type="Proteomes" id="UP000530564"/>
    </source>
</evidence>
<feature type="transmembrane region" description="Helical" evidence="6">
    <location>
        <begin position="552"/>
        <end position="571"/>
    </location>
</feature>
<feature type="transmembrane region" description="Helical" evidence="6">
    <location>
        <begin position="514"/>
        <end position="532"/>
    </location>
</feature>
<feature type="transmembrane region" description="Helical" evidence="6">
    <location>
        <begin position="215"/>
        <end position="235"/>
    </location>
</feature>
<feature type="transmembrane region" description="Helical" evidence="6">
    <location>
        <begin position="99"/>
        <end position="118"/>
    </location>
</feature>
<feature type="transmembrane region" description="Helical" evidence="6">
    <location>
        <begin position="350"/>
        <end position="377"/>
    </location>
</feature>
<feature type="transmembrane region" description="Helical" evidence="6">
    <location>
        <begin position="383"/>
        <end position="402"/>
    </location>
</feature>
<evidence type="ECO:0000256" key="2">
    <source>
        <dbReference type="ARBA" id="ARBA00022448"/>
    </source>
</evidence>
<feature type="transmembrane region" description="Helical" evidence="6">
    <location>
        <begin position="633"/>
        <end position="650"/>
    </location>
</feature>
<feature type="transmembrane region" description="Helical" evidence="6">
    <location>
        <begin position="414"/>
        <end position="432"/>
    </location>
</feature>
<dbReference type="EMBL" id="JACIDK010000001">
    <property type="protein sequence ID" value="MBB3889672.1"/>
    <property type="molecule type" value="Genomic_DNA"/>
</dbReference>
<feature type="transmembrane region" description="Helical" evidence="6">
    <location>
        <begin position="69"/>
        <end position="93"/>
    </location>
</feature>
<dbReference type="AlphaFoldDB" id="A0A839ZWT8"/>
<evidence type="ECO:0000256" key="6">
    <source>
        <dbReference type="SAM" id="Phobius"/>
    </source>
</evidence>
<feature type="transmembrane region" description="Helical" evidence="6">
    <location>
        <begin position="452"/>
        <end position="471"/>
    </location>
</feature>
<dbReference type="RefSeq" id="WP_183769672.1">
    <property type="nucleotide sequence ID" value="NZ_JACIDK010000001.1"/>
</dbReference>
<protein>
    <submittedName>
        <fullName evidence="7">Putative OPT family oligopeptide transporter</fullName>
    </submittedName>
</protein>
<keyword evidence="5 6" id="KW-0472">Membrane</keyword>
<dbReference type="NCBIfam" id="TIGR00733">
    <property type="entry name" value="OPT family oligopeptide transporter"/>
    <property type="match status" value="1"/>
</dbReference>
<evidence type="ECO:0000256" key="3">
    <source>
        <dbReference type="ARBA" id="ARBA00022692"/>
    </source>
</evidence>
<evidence type="ECO:0000256" key="5">
    <source>
        <dbReference type="ARBA" id="ARBA00023136"/>
    </source>
</evidence>
<evidence type="ECO:0000313" key="7">
    <source>
        <dbReference type="EMBL" id="MBB3889672.1"/>
    </source>
</evidence>
<keyword evidence="3 6" id="KW-0812">Transmembrane</keyword>
<accession>A0A839ZWT8</accession>
<dbReference type="Pfam" id="PF03169">
    <property type="entry name" value="OPT"/>
    <property type="match status" value="1"/>
</dbReference>
<dbReference type="InterPro" id="IPR004813">
    <property type="entry name" value="OPT"/>
</dbReference>
<keyword evidence="4 6" id="KW-1133">Transmembrane helix</keyword>
<dbReference type="Proteomes" id="UP000530564">
    <property type="component" value="Unassembled WGS sequence"/>
</dbReference>
<dbReference type="GO" id="GO:0035673">
    <property type="term" value="F:oligopeptide transmembrane transporter activity"/>
    <property type="evidence" value="ECO:0007669"/>
    <property type="project" value="InterPro"/>
</dbReference>
<dbReference type="PANTHER" id="PTHR31645:SF0">
    <property type="entry name" value="OLIGOPEPTIDE TRANSPORTER YGL114W-RELATED"/>
    <property type="match status" value="1"/>
</dbReference>
<gene>
    <name evidence="7" type="ORF">GGQ61_000369</name>
</gene>
<evidence type="ECO:0000256" key="4">
    <source>
        <dbReference type="ARBA" id="ARBA00022989"/>
    </source>
</evidence>
<sequence>MASGDKRVELTLRGLALGCLITVVFTAANVYLGLRVGLTFASSIPAAVISMVILRGLKTSTIWENNIVQTVASAAGTLSSIIFVLPGLVMVGWWTGFPFWTSFWICVIGGVLGVMYTIPLRRALVTNSDLPYPEGRAAAEVLKVGSGSRDSSGGAEAKAGLAAVVFGSLGSAAISAAVGMRALAGEIAVWFRPTPTTATGLAGGLQLALIGAGHLMGIAVGVAMLVGTIIAWGVAVPIMTHLNPAATGTAAEIAQAAWAPNVRFIGAGAIGAAAIWTLAKLAAPVWIGLAGAIRASGLRAAGKGADLPLTERDMPIWIVGAVILGSLPPLAVLLYSFLTAGPLETVIWPLIAGGVLYVVIAGFLVAAVCGYMAGLIGSSNSPVSGLAILSVLGASLLLVLLAANTVGPTGHAALVAYALFVTAVLLNVATIANDNLQDLKTGQLVGATPWKQQAALIVGVVAGACVIPPILDILNKAFGFAGAPNLHAISDQPLAAPQAVLISTLAKGVIQGDLPWIYIGVGVALGVVLVVVDELLRRTGKYSLPPLGVGIAIYLPAAVTLPVVLGAVVGWTYDRWVSRKPHGAAAQRLGVLLASGFIVGESLFNVALAGLIVATNNPSPIAVAPEAFPEQTMWFGAGVVALTVLGLYLWTEARARKLPPES</sequence>
<dbReference type="InterPro" id="IPR045035">
    <property type="entry name" value="YSL-like"/>
</dbReference>
<dbReference type="PANTHER" id="PTHR31645">
    <property type="entry name" value="OLIGOPEPTIDE TRANSPORTER YGL114W-RELATED"/>
    <property type="match status" value="1"/>
</dbReference>
<evidence type="ECO:0000256" key="1">
    <source>
        <dbReference type="ARBA" id="ARBA00004141"/>
    </source>
</evidence>
<dbReference type="GO" id="GO:0016020">
    <property type="term" value="C:membrane"/>
    <property type="evidence" value="ECO:0007669"/>
    <property type="project" value="UniProtKB-SubCell"/>
</dbReference>
<proteinExistence type="predicted"/>
<organism evidence="7 8">
    <name type="scientific">Phenylobacterium haematophilum</name>
    <dbReference type="NCBI Taxonomy" id="98513"/>
    <lineage>
        <taxon>Bacteria</taxon>
        <taxon>Pseudomonadati</taxon>
        <taxon>Pseudomonadota</taxon>
        <taxon>Alphaproteobacteria</taxon>
        <taxon>Caulobacterales</taxon>
        <taxon>Caulobacteraceae</taxon>
        <taxon>Phenylobacterium</taxon>
    </lineage>
</organism>
<reference evidence="7 8" key="1">
    <citation type="submission" date="2020-08" db="EMBL/GenBank/DDBJ databases">
        <title>Genomic Encyclopedia of Type Strains, Phase IV (KMG-IV): sequencing the most valuable type-strain genomes for metagenomic binning, comparative biology and taxonomic classification.</title>
        <authorList>
            <person name="Goeker M."/>
        </authorList>
    </citation>
    <scope>NUCLEOTIDE SEQUENCE [LARGE SCALE GENOMIC DNA]</scope>
    <source>
        <strain evidence="7 8">DSM 21793</strain>
    </source>
</reference>
<dbReference type="NCBIfam" id="TIGR00728">
    <property type="entry name" value="OPT_sfam"/>
    <property type="match status" value="1"/>
</dbReference>
<feature type="transmembrane region" description="Helical" evidence="6">
    <location>
        <begin position="12"/>
        <end position="32"/>
    </location>
</feature>
<name>A0A839ZWT8_9CAUL</name>
<feature type="transmembrane region" description="Helical" evidence="6">
    <location>
        <begin position="591"/>
        <end position="613"/>
    </location>
</feature>
<keyword evidence="8" id="KW-1185">Reference proteome</keyword>
<comment type="caution">
    <text evidence="7">The sequence shown here is derived from an EMBL/GenBank/DDBJ whole genome shotgun (WGS) entry which is preliminary data.</text>
</comment>
<dbReference type="InterPro" id="IPR004814">
    <property type="entry name" value="Oligopep_transpt"/>
</dbReference>
<comment type="subcellular location">
    <subcellularLocation>
        <location evidence="1">Membrane</location>
        <topology evidence="1">Multi-pass membrane protein</topology>
    </subcellularLocation>
</comment>
<keyword evidence="2" id="KW-0813">Transport</keyword>
<feature type="transmembrane region" description="Helical" evidence="6">
    <location>
        <begin position="316"/>
        <end position="338"/>
    </location>
</feature>
<feature type="transmembrane region" description="Helical" evidence="6">
    <location>
        <begin position="38"/>
        <end position="57"/>
    </location>
</feature>